<dbReference type="PANTHER" id="PTHR48125">
    <property type="entry name" value="LP07818P1"/>
    <property type="match status" value="1"/>
</dbReference>
<feature type="region of interest" description="Disordered" evidence="1">
    <location>
        <begin position="494"/>
        <end position="520"/>
    </location>
</feature>
<feature type="region of interest" description="Disordered" evidence="1">
    <location>
        <begin position="534"/>
        <end position="611"/>
    </location>
</feature>
<feature type="compositionally biased region" description="Low complexity" evidence="1">
    <location>
        <begin position="572"/>
        <end position="593"/>
    </location>
</feature>
<sequence length="808" mass="90040">MGDTPSDLDWGDDIIKENKKLSFEKDVRVQEFDKRQASDVVVHLQRRPDTKEMAGSKKSSPPTSPAPPAPATPPSRAPSAPAAQAPAAAARPPAEDIPPLPPMGFPEGMIMVTTERSSSSLDGPVTERIRMVGTPETFNRLSSQEPPNLQQLIAVSEGGQPLGPFGQSSSEETATQQFNVQAIPAVPAVQSETAVAEAMVEPGLTEQVIQAPGGPQIKIRTKTEIEMIQPEEEPPPPPRHGIEAITRQQIEEFPSPDGGEPRYSTSQENVIRRIELPGVRPGRHRSRRFYGANTRGIDISPDARIIRTTSRKVTGADGAPRIDTKVAISPPREGYPAAAVMPVPLQAPTAVLAAATSSSSSDGQQEAAILNQLSMMVNSRTDRELKRLKSAERRRRHRARRERRRRRRAARQRRRALKDWESTGDIPFERLQEQPPQLTPGMLTMVHSQLFNPAGYMQTPLRYPSPAPAASVANALQQCCQMLENVADEFRVMPQPAPSLDGLPQASRRRSRRNKSGQRQGSCINTICSWLGLNDGDAEPMRKPSARRRRRRRRRSSASRRRSSSARRRSSSDSTSGSSSWTSSTTGSSWRRSASTKRRSSRSSVSGTSRGSKEFEFITHITTVDPRKLRSGKVYRMKGADDHSSSDTVTTRNSVTCYRVTALQDRVGDWDDAESREGVQRLREMLVERGDEGDYDCDGSRKRRRRKRGRQKRRHRQDRSWHSDGTYRRYYPTYYARSSQSYDRVPYRFSRYTAGFDDYSQHPLSERVPSQARLALGDAGLYLQAASPVVSMRKAHNAASQMAFCSLI</sequence>
<feature type="region of interest" description="Disordered" evidence="1">
    <location>
        <begin position="33"/>
        <end position="108"/>
    </location>
</feature>
<accession>A0A9D4Q317</accession>
<dbReference type="Proteomes" id="UP000821837">
    <property type="component" value="Chromosome 3"/>
</dbReference>
<feature type="compositionally biased region" description="Basic residues" evidence="1">
    <location>
        <begin position="544"/>
        <end position="569"/>
    </location>
</feature>
<proteinExistence type="predicted"/>
<feature type="compositionally biased region" description="Basic and acidic residues" evidence="1">
    <location>
        <begin position="381"/>
        <end position="391"/>
    </location>
</feature>
<keyword evidence="3" id="KW-1185">Reference proteome</keyword>
<feature type="compositionally biased region" description="Basic residues" evidence="1">
    <location>
        <begin position="392"/>
        <end position="416"/>
    </location>
</feature>
<dbReference type="AlphaFoldDB" id="A0A9D4Q317"/>
<dbReference type="EMBL" id="JABSTV010001249">
    <property type="protein sequence ID" value="KAH7963728.1"/>
    <property type="molecule type" value="Genomic_DNA"/>
</dbReference>
<feature type="compositionally biased region" description="Pro residues" evidence="1">
    <location>
        <begin position="62"/>
        <end position="76"/>
    </location>
</feature>
<feature type="region of interest" description="Disordered" evidence="1">
    <location>
        <begin position="691"/>
        <end position="721"/>
    </location>
</feature>
<gene>
    <name evidence="2" type="ORF">HPB52_022466</name>
</gene>
<feature type="compositionally biased region" description="Low complexity" evidence="1">
    <location>
        <begin position="77"/>
        <end position="92"/>
    </location>
</feature>
<organism evidence="2 3">
    <name type="scientific">Rhipicephalus sanguineus</name>
    <name type="common">Brown dog tick</name>
    <name type="synonym">Ixodes sanguineus</name>
    <dbReference type="NCBI Taxonomy" id="34632"/>
    <lineage>
        <taxon>Eukaryota</taxon>
        <taxon>Metazoa</taxon>
        <taxon>Ecdysozoa</taxon>
        <taxon>Arthropoda</taxon>
        <taxon>Chelicerata</taxon>
        <taxon>Arachnida</taxon>
        <taxon>Acari</taxon>
        <taxon>Parasitiformes</taxon>
        <taxon>Ixodida</taxon>
        <taxon>Ixodoidea</taxon>
        <taxon>Ixodidae</taxon>
        <taxon>Rhipicephalinae</taxon>
        <taxon>Rhipicephalus</taxon>
        <taxon>Rhipicephalus</taxon>
    </lineage>
</organism>
<evidence type="ECO:0000313" key="2">
    <source>
        <dbReference type="EMBL" id="KAH7963728.1"/>
    </source>
</evidence>
<dbReference type="PANTHER" id="PTHR48125:SF10">
    <property type="entry name" value="OS12G0136300 PROTEIN"/>
    <property type="match status" value="1"/>
</dbReference>
<reference evidence="2" key="2">
    <citation type="submission" date="2021-09" db="EMBL/GenBank/DDBJ databases">
        <authorList>
            <person name="Jia N."/>
            <person name="Wang J."/>
            <person name="Shi W."/>
            <person name="Du L."/>
            <person name="Sun Y."/>
            <person name="Zhan W."/>
            <person name="Jiang J."/>
            <person name="Wang Q."/>
            <person name="Zhang B."/>
            <person name="Ji P."/>
            <person name="Sakyi L.B."/>
            <person name="Cui X."/>
            <person name="Yuan T."/>
            <person name="Jiang B."/>
            <person name="Yang W."/>
            <person name="Lam T.T.-Y."/>
            <person name="Chang Q."/>
            <person name="Ding S."/>
            <person name="Wang X."/>
            <person name="Zhu J."/>
            <person name="Ruan X."/>
            <person name="Zhao L."/>
            <person name="Wei J."/>
            <person name="Que T."/>
            <person name="Du C."/>
            <person name="Cheng J."/>
            <person name="Dai P."/>
            <person name="Han X."/>
            <person name="Huang E."/>
            <person name="Gao Y."/>
            <person name="Liu J."/>
            <person name="Shao H."/>
            <person name="Ye R."/>
            <person name="Li L."/>
            <person name="Wei W."/>
            <person name="Wang X."/>
            <person name="Wang C."/>
            <person name="Huo Q."/>
            <person name="Li W."/>
            <person name="Guo W."/>
            <person name="Chen H."/>
            <person name="Chen S."/>
            <person name="Zhou L."/>
            <person name="Zhou L."/>
            <person name="Ni X."/>
            <person name="Tian J."/>
            <person name="Zhou Y."/>
            <person name="Sheng Y."/>
            <person name="Liu T."/>
            <person name="Pan Y."/>
            <person name="Xia L."/>
            <person name="Li J."/>
            <person name="Zhao F."/>
            <person name="Cao W."/>
        </authorList>
    </citation>
    <scope>NUCLEOTIDE SEQUENCE</scope>
    <source>
        <strain evidence="2">Rsan-2018</strain>
        <tissue evidence="2">Larvae</tissue>
    </source>
</reference>
<feature type="compositionally biased region" description="Basic residues" evidence="1">
    <location>
        <begin position="507"/>
        <end position="516"/>
    </location>
</feature>
<reference evidence="2" key="1">
    <citation type="journal article" date="2020" name="Cell">
        <title>Large-Scale Comparative Analyses of Tick Genomes Elucidate Their Genetic Diversity and Vector Capacities.</title>
        <authorList>
            <consortium name="Tick Genome and Microbiome Consortium (TIGMIC)"/>
            <person name="Jia N."/>
            <person name="Wang J."/>
            <person name="Shi W."/>
            <person name="Du L."/>
            <person name="Sun Y."/>
            <person name="Zhan W."/>
            <person name="Jiang J.F."/>
            <person name="Wang Q."/>
            <person name="Zhang B."/>
            <person name="Ji P."/>
            <person name="Bell-Sakyi L."/>
            <person name="Cui X.M."/>
            <person name="Yuan T.T."/>
            <person name="Jiang B.G."/>
            <person name="Yang W.F."/>
            <person name="Lam T.T."/>
            <person name="Chang Q.C."/>
            <person name="Ding S.J."/>
            <person name="Wang X.J."/>
            <person name="Zhu J.G."/>
            <person name="Ruan X.D."/>
            <person name="Zhao L."/>
            <person name="Wei J.T."/>
            <person name="Ye R.Z."/>
            <person name="Que T.C."/>
            <person name="Du C.H."/>
            <person name="Zhou Y.H."/>
            <person name="Cheng J.X."/>
            <person name="Dai P.F."/>
            <person name="Guo W.B."/>
            <person name="Han X.H."/>
            <person name="Huang E.J."/>
            <person name="Li L.F."/>
            <person name="Wei W."/>
            <person name="Gao Y.C."/>
            <person name="Liu J.Z."/>
            <person name="Shao H.Z."/>
            <person name="Wang X."/>
            <person name="Wang C.C."/>
            <person name="Yang T.C."/>
            <person name="Huo Q.B."/>
            <person name="Li W."/>
            <person name="Chen H.Y."/>
            <person name="Chen S.E."/>
            <person name="Zhou L.G."/>
            <person name="Ni X.B."/>
            <person name="Tian J.H."/>
            <person name="Sheng Y."/>
            <person name="Liu T."/>
            <person name="Pan Y.S."/>
            <person name="Xia L.Y."/>
            <person name="Li J."/>
            <person name="Zhao F."/>
            <person name="Cao W.C."/>
        </authorList>
    </citation>
    <scope>NUCLEOTIDE SEQUENCE</scope>
    <source>
        <strain evidence="2">Rsan-2018</strain>
    </source>
</reference>
<evidence type="ECO:0000256" key="1">
    <source>
        <dbReference type="SAM" id="MobiDB-lite"/>
    </source>
</evidence>
<protein>
    <submittedName>
        <fullName evidence="2">Uncharacterized protein</fullName>
    </submittedName>
</protein>
<evidence type="ECO:0000313" key="3">
    <source>
        <dbReference type="Proteomes" id="UP000821837"/>
    </source>
</evidence>
<feature type="compositionally biased region" description="Pro residues" evidence="1">
    <location>
        <begin position="95"/>
        <end position="104"/>
    </location>
</feature>
<feature type="compositionally biased region" description="Basic residues" evidence="1">
    <location>
        <begin position="701"/>
        <end position="717"/>
    </location>
</feature>
<name>A0A9D4Q317_RHISA</name>
<comment type="caution">
    <text evidence="2">The sequence shown here is derived from an EMBL/GenBank/DDBJ whole genome shotgun (WGS) entry which is preliminary data.</text>
</comment>
<feature type="compositionally biased region" description="Basic and acidic residues" evidence="1">
    <location>
        <begin position="46"/>
        <end position="55"/>
    </location>
</feature>
<feature type="region of interest" description="Disordered" evidence="1">
    <location>
        <begin position="381"/>
        <end position="417"/>
    </location>
</feature>